<feature type="region of interest" description="Disordered" evidence="1">
    <location>
        <begin position="273"/>
        <end position="323"/>
    </location>
</feature>
<sequence length="517" mass="58352">MPSNKQTIGDLVRFLQKFDLNADSSIVLADSDAKLYFQPYKPLFQASKKSTEQGRMRLYGKVQKIQAIEKFEVSEEILLGFQTWLRDPYSFWTAVMTTWQSSPQQSANDNYTAFLIGAFKAGPELEHHTILYRFRSILVYESYERQHGWRITDSATLEFLRRGGVSGECKDSCINLLQSGKRRIQFCKKLRPVKEGENIDYGPLFLLVFHDAIWDKRNVLEGKDLDDEIRRLQDKGINEWSESSGAWSAATAILDTCRRLIWDNSDTTSLMLSQQARHSATKSRQVQKRKAKGSEGPRAHNHVTGGHKRRHVEAPNDSLPIRVESAVPRVDSMIPTNLSPERADLTLRSQHLPPQSHSNAEGPENPYLQDVFGDAPYLSQPENPYLQDVFGDAPYLSQPENPYLQDVFGDAPYPSQPENPYLQDVFGDAPYPSRHENSCLQNGLNDPPYPLHVDSGLVQSQSNLFSNGGSPFQEGSGNRTMNNHCLPNEGRVLAMYVNAYLPNMNTSTPINVGEVAV</sequence>
<reference evidence="2 3" key="1">
    <citation type="submission" date="2024-01" db="EMBL/GenBank/DDBJ databases">
        <title>Complete genome of Cladobotryum mycophilum ATHUM6906.</title>
        <authorList>
            <person name="Christinaki A.C."/>
            <person name="Myridakis A.I."/>
            <person name="Kouvelis V.N."/>
        </authorList>
    </citation>
    <scope>NUCLEOTIDE SEQUENCE [LARGE SCALE GENOMIC DNA]</scope>
    <source>
        <strain evidence="2 3">ATHUM6906</strain>
    </source>
</reference>
<feature type="compositionally biased region" description="Basic residues" evidence="1">
    <location>
        <begin position="279"/>
        <end position="291"/>
    </location>
</feature>
<dbReference type="Proteomes" id="UP001338125">
    <property type="component" value="Unassembled WGS sequence"/>
</dbReference>
<evidence type="ECO:0000313" key="3">
    <source>
        <dbReference type="Proteomes" id="UP001338125"/>
    </source>
</evidence>
<proteinExistence type="predicted"/>
<protein>
    <recommendedName>
        <fullName evidence="4">Mating type protein</fullName>
    </recommendedName>
</protein>
<comment type="caution">
    <text evidence="2">The sequence shown here is derived from an EMBL/GenBank/DDBJ whole genome shotgun (WGS) entry which is preliminary data.</text>
</comment>
<evidence type="ECO:0008006" key="4">
    <source>
        <dbReference type="Google" id="ProtNLM"/>
    </source>
</evidence>
<keyword evidence="3" id="KW-1185">Reference proteome</keyword>
<evidence type="ECO:0000313" key="2">
    <source>
        <dbReference type="EMBL" id="KAK5997506.1"/>
    </source>
</evidence>
<organism evidence="2 3">
    <name type="scientific">Cladobotryum mycophilum</name>
    <dbReference type="NCBI Taxonomy" id="491253"/>
    <lineage>
        <taxon>Eukaryota</taxon>
        <taxon>Fungi</taxon>
        <taxon>Dikarya</taxon>
        <taxon>Ascomycota</taxon>
        <taxon>Pezizomycotina</taxon>
        <taxon>Sordariomycetes</taxon>
        <taxon>Hypocreomycetidae</taxon>
        <taxon>Hypocreales</taxon>
        <taxon>Hypocreaceae</taxon>
        <taxon>Cladobotryum</taxon>
    </lineage>
</organism>
<name>A0ABR0T0H2_9HYPO</name>
<accession>A0ABR0T0H2</accession>
<dbReference type="EMBL" id="JAVFKD010000002">
    <property type="protein sequence ID" value="KAK5997506.1"/>
    <property type="molecule type" value="Genomic_DNA"/>
</dbReference>
<evidence type="ECO:0000256" key="1">
    <source>
        <dbReference type="SAM" id="MobiDB-lite"/>
    </source>
</evidence>
<feature type="compositionally biased region" description="Basic residues" evidence="1">
    <location>
        <begin position="299"/>
        <end position="311"/>
    </location>
</feature>
<gene>
    <name evidence="2" type="ORF">PT974_02869</name>
</gene>